<evidence type="ECO:0000256" key="4">
    <source>
        <dbReference type="ARBA" id="ARBA00023315"/>
    </source>
</evidence>
<dbReference type="PROSITE" id="PS00101">
    <property type="entry name" value="HEXAPEP_TRANSFERASES"/>
    <property type="match status" value="1"/>
</dbReference>
<organism evidence="7 8">
    <name type="scientific">Candidatus Anaerobutyricum stercoris</name>
    <dbReference type="NCBI Taxonomy" id="2838457"/>
    <lineage>
        <taxon>Bacteria</taxon>
        <taxon>Bacillati</taxon>
        <taxon>Bacillota</taxon>
        <taxon>Clostridia</taxon>
        <taxon>Lachnospirales</taxon>
        <taxon>Lachnospiraceae</taxon>
        <taxon>Anaerobutyricum</taxon>
    </lineage>
</organism>
<evidence type="ECO:0000313" key="7">
    <source>
        <dbReference type="EMBL" id="HIZ38735.1"/>
    </source>
</evidence>
<evidence type="ECO:0000256" key="1">
    <source>
        <dbReference type="ARBA" id="ARBA00007274"/>
    </source>
</evidence>
<dbReference type="SUPFAM" id="SSF51161">
    <property type="entry name" value="Trimeric LpxA-like enzymes"/>
    <property type="match status" value="1"/>
</dbReference>
<dbReference type="AlphaFoldDB" id="A0A9D2J6E1"/>
<evidence type="ECO:0000313" key="8">
    <source>
        <dbReference type="Proteomes" id="UP000824049"/>
    </source>
</evidence>
<dbReference type="GO" id="GO:0008870">
    <property type="term" value="F:galactoside O-acetyltransferase activity"/>
    <property type="evidence" value="ECO:0007669"/>
    <property type="project" value="TreeGrafter"/>
</dbReference>
<dbReference type="Pfam" id="PF00132">
    <property type="entry name" value="Hexapep"/>
    <property type="match status" value="1"/>
</dbReference>
<dbReference type="PANTHER" id="PTHR43017:SF1">
    <property type="entry name" value="ACETYLTRANSFERASE YJL218W-RELATED"/>
    <property type="match status" value="1"/>
</dbReference>
<dbReference type="EC" id="2.3.1.-" evidence="5"/>
<dbReference type="SMART" id="SM01266">
    <property type="entry name" value="Mac"/>
    <property type="match status" value="1"/>
</dbReference>
<dbReference type="Gene3D" id="2.160.10.10">
    <property type="entry name" value="Hexapeptide repeat proteins"/>
    <property type="match status" value="1"/>
</dbReference>
<dbReference type="PANTHER" id="PTHR43017">
    <property type="entry name" value="GALACTOSIDE O-ACETYLTRANSFERASE"/>
    <property type="match status" value="1"/>
</dbReference>
<dbReference type="InterPro" id="IPR001451">
    <property type="entry name" value="Hexapep"/>
</dbReference>
<gene>
    <name evidence="7" type="ORF">H9968_02245</name>
</gene>
<accession>A0A9D2J6E1</accession>
<reference evidence="7" key="2">
    <citation type="submission" date="2021-04" db="EMBL/GenBank/DDBJ databases">
        <authorList>
            <person name="Gilroy R."/>
        </authorList>
    </citation>
    <scope>NUCLEOTIDE SEQUENCE</scope>
    <source>
        <strain evidence="7">CHK179-28034</strain>
    </source>
</reference>
<keyword evidence="2 5" id="KW-0808">Transferase</keyword>
<dbReference type="Proteomes" id="UP000824049">
    <property type="component" value="Unassembled WGS sequence"/>
</dbReference>
<proteinExistence type="inferred from homology"/>
<dbReference type="FunFam" id="2.160.10.10:FF:000025">
    <property type="entry name" value="Hexapeptide-repeat containing-acetyltransferase"/>
    <property type="match status" value="1"/>
</dbReference>
<dbReference type="InterPro" id="IPR039369">
    <property type="entry name" value="LacA-like"/>
</dbReference>
<protein>
    <recommendedName>
        <fullName evidence="5">Acetyltransferase</fullName>
        <ecNumber evidence="5">2.3.1.-</ecNumber>
    </recommendedName>
</protein>
<evidence type="ECO:0000259" key="6">
    <source>
        <dbReference type="SMART" id="SM01266"/>
    </source>
</evidence>
<comment type="similarity">
    <text evidence="1 5">Belongs to the transferase hexapeptide repeat family.</text>
</comment>
<dbReference type="InterPro" id="IPR018357">
    <property type="entry name" value="Hexapep_transf_CS"/>
</dbReference>
<evidence type="ECO:0000256" key="3">
    <source>
        <dbReference type="ARBA" id="ARBA00022737"/>
    </source>
</evidence>
<evidence type="ECO:0000256" key="2">
    <source>
        <dbReference type="ARBA" id="ARBA00022679"/>
    </source>
</evidence>
<dbReference type="EMBL" id="DXBR01000026">
    <property type="protein sequence ID" value="HIZ38735.1"/>
    <property type="molecule type" value="Genomic_DNA"/>
</dbReference>
<feature type="domain" description="Maltose/galactoside acetyltransferase" evidence="6">
    <location>
        <begin position="8"/>
        <end position="61"/>
    </location>
</feature>
<evidence type="ECO:0000256" key="5">
    <source>
        <dbReference type="RuleBase" id="RU367021"/>
    </source>
</evidence>
<sequence length="209" mass="23698">MEISMNEKERMLSGRLYHPLKMNDGQWERSRGVLRKFNDMPFEQAKERMELLRGIFGHMGEDVYIEPPFYCDKGGQIYIGDHFYANTGFLALDEAKVTIGNHVMLGPRVCIYTACHPVDAQIRNMHLEFAKPVTMGDDVWVGGNVVINPGVTIGNNVIIGSGSVVTKDIPDGVIAAGNPCRVIRKITNEDRRYWQEQADEYFADEDVRE</sequence>
<dbReference type="Pfam" id="PF12464">
    <property type="entry name" value="Mac"/>
    <property type="match status" value="1"/>
</dbReference>
<name>A0A9D2J6E1_9FIRM</name>
<reference evidence="7" key="1">
    <citation type="journal article" date="2021" name="PeerJ">
        <title>Extensive microbial diversity within the chicken gut microbiome revealed by metagenomics and culture.</title>
        <authorList>
            <person name="Gilroy R."/>
            <person name="Ravi A."/>
            <person name="Getino M."/>
            <person name="Pursley I."/>
            <person name="Horton D.L."/>
            <person name="Alikhan N.F."/>
            <person name="Baker D."/>
            <person name="Gharbi K."/>
            <person name="Hall N."/>
            <person name="Watson M."/>
            <person name="Adriaenssens E.M."/>
            <person name="Foster-Nyarko E."/>
            <person name="Jarju S."/>
            <person name="Secka A."/>
            <person name="Antonio M."/>
            <person name="Oren A."/>
            <person name="Chaudhuri R.R."/>
            <person name="La Ragione R."/>
            <person name="Hildebrand F."/>
            <person name="Pallen M.J."/>
        </authorList>
    </citation>
    <scope>NUCLEOTIDE SEQUENCE</scope>
    <source>
        <strain evidence="7">CHK179-28034</strain>
    </source>
</reference>
<dbReference type="InterPro" id="IPR024688">
    <property type="entry name" value="Mac_dom"/>
</dbReference>
<dbReference type="CDD" id="cd03357">
    <property type="entry name" value="LbH_MAT_GAT"/>
    <property type="match status" value="1"/>
</dbReference>
<dbReference type="InterPro" id="IPR011004">
    <property type="entry name" value="Trimer_LpxA-like_sf"/>
</dbReference>
<keyword evidence="3" id="KW-0677">Repeat</keyword>
<comment type="caution">
    <text evidence="7">The sequence shown here is derived from an EMBL/GenBank/DDBJ whole genome shotgun (WGS) entry which is preliminary data.</text>
</comment>
<keyword evidence="4 5" id="KW-0012">Acyltransferase</keyword>